<name>A0ABQ8THZ1_PERAM</name>
<evidence type="ECO:0000256" key="1">
    <source>
        <dbReference type="SAM" id="MobiDB-lite"/>
    </source>
</evidence>
<keyword evidence="2" id="KW-0472">Membrane</keyword>
<dbReference type="EMBL" id="JAJSOF020000011">
    <property type="protein sequence ID" value="KAJ4445305.1"/>
    <property type="molecule type" value="Genomic_DNA"/>
</dbReference>
<keyword evidence="2" id="KW-0812">Transmembrane</keyword>
<evidence type="ECO:0000256" key="2">
    <source>
        <dbReference type="SAM" id="Phobius"/>
    </source>
</evidence>
<proteinExistence type="predicted"/>
<evidence type="ECO:0000313" key="3">
    <source>
        <dbReference type="EMBL" id="KAJ4445305.1"/>
    </source>
</evidence>
<gene>
    <name evidence="3" type="ORF">ANN_07110</name>
</gene>
<protein>
    <submittedName>
        <fullName evidence="3">Uncharacterized protein</fullName>
    </submittedName>
</protein>
<feature type="region of interest" description="Disordered" evidence="1">
    <location>
        <begin position="78"/>
        <end position="104"/>
    </location>
</feature>
<feature type="transmembrane region" description="Helical" evidence="2">
    <location>
        <begin position="125"/>
        <end position="153"/>
    </location>
</feature>
<evidence type="ECO:0000313" key="4">
    <source>
        <dbReference type="Proteomes" id="UP001148838"/>
    </source>
</evidence>
<accession>A0ABQ8THZ1</accession>
<reference evidence="3 4" key="1">
    <citation type="journal article" date="2022" name="Allergy">
        <title>Genome assembly and annotation of Periplaneta americana reveal a comprehensive cockroach allergen profile.</title>
        <authorList>
            <person name="Wang L."/>
            <person name="Xiong Q."/>
            <person name="Saelim N."/>
            <person name="Wang L."/>
            <person name="Nong W."/>
            <person name="Wan A.T."/>
            <person name="Shi M."/>
            <person name="Liu X."/>
            <person name="Cao Q."/>
            <person name="Hui J.H.L."/>
            <person name="Sookrung N."/>
            <person name="Leung T.F."/>
            <person name="Tungtrongchitr A."/>
            <person name="Tsui S.K.W."/>
        </authorList>
    </citation>
    <scope>NUCLEOTIDE SEQUENCE [LARGE SCALE GENOMIC DNA]</scope>
    <source>
        <strain evidence="3">PWHHKU_190912</strain>
    </source>
</reference>
<organism evidence="3 4">
    <name type="scientific">Periplaneta americana</name>
    <name type="common">American cockroach</name>
    <name type="synonym">Blatta americana</name>
    <dbReference type="NCBI Taxonomy" id="6978"/>
    <lineage>
        <taxon>Eukaryota</taxon>
        <taxon>Metazoa</taxon>
        <taxon>Ecdysozoa</taxon>
        <taxon>Arthropoda</taxon>
        <taxon>Hexapoda</taxon>
        <taxon>Insecta</taxon>
        <taxon>Pterygota</taxon>
        <taxon>Neoptera</taxon>
        <taxon>Polyneoptera</taxon>
        <taxon>Dictyoptera</taxon>
        <taxon>Blattodea</taxon>
        <taxon>Blattoidea</taxon>
        <taxon>Blattidae</taxon>
        <taxon>Blattinae</taxon>
        <taxon>Periplaneta</taxon>
    </lineage>
</organism>
<dbReference type="Proteomes" id="UP001148838">
    <property type="component" value="Unassembled WGS sequence"/>
</dbReference>
<keyword evidence="2" id="KW-1133">Transmembrane helix</keyword>
<comment type="caution">
    <text evidence="3">The sequence shown here is derived from an EMBL/GenBank/DDBJ whole genome shotgun (WGS) entry which is preliminary data.</text>
</comment>
<sequence>MVDLCEGGNEPPGSLKASNSIFKDYIAISTIVIPGKDNYMQYSTLQHYIKGRKFVPQLIAFKITAIFSCYKEPPRHRGGLGIRERNSSSEVKQSGNASGGTNCKDSDSGGRIVLMLKISNSGVKFVIGIVLTVVTAVMLMVVVAVVLMVVVVVV</sequence>
<feature type="compositionally biased region" description="Polar residues" evidence="1">
    <location>
        <begin position="88"/>
        <end position="103"/>
    </location>
</feature>
<keyword evidence="4" id="KW-1185">Reference proteome</keyword>